<dbReference type="InterPro" id="IPR036278">
    <property type="entry name" value="Sialidase_sf"/>
</dbReference>
<dbReference type="Gene3D" id="2.120.10.10">
    <property type="match status" value="1"/>
</dbReference>
<reference evidence="1" key="1">
    <citation type="submission" date="2019-08" db="EMBL/GenBank/DDBJ databases">
        <authorList>
            <person name="Kucharzyk K."/>
            <person name="Murdoch R.W."/>
            <person name="Higgins S."/>
            <person name="Loffler F."/>
        </authorList>
    </citation>
    <scope>NUCLEOTIDE SEQUENCE</scope>
</reference>
<dbReference type="CDD" id="cd15482">
    <property type="entry name" value="Sialidase_non-viral"/>
    <property type="match status" value="1"/>
</dbReference>
<accession>A0A644WV70</accession>
<protein>
    <submittedName>
        <fullName evidence="1">Uncharacterized protein</fullName>
    </submittedName>
</protein>
<dbReference type="EMBL" id="VSSQ01001330">
    <property type="protein sequence ID" value="MPM07388.1"/>
    <property type="molecule type" value="Genomic_DNA"/>
</dbReference>
<name>A0A644WV70_9ZZZZ</name>
<dbReference type="SUPFAM" id="SSF50939">
    <property type="entry name" value="Sialidases"/>
    <property type="match status" value="1"/>
</dbReference>
<proteinExistence type="predicted"/>
<organism evidence="1">
    <name type="scientific">bioreactor metagenome</name>
    <dbReference type="NCBI Taxonomy" id="1076179"/>
    <lineage>
        <taxon>unclassified sequences</taxon>
        <taxon>metagenomes</taxon>
        <taxon>ecological metagenomes</taxon>
    </lineage>
</organism>
<gene>
    <name evidence="1" type="ORF">SDC9_53694</name>
</gene>
<evidence type="ECO:0000313" key="1">
    <source>
        <dbReference type="EMBL" id="MPM07388.1"/>
    </source>
</evidence>
<dbReference type="AlphaFoldDB" id="A0A644WV70"/>
<comment type="caution">
    <text evidence="1">The sequence shown here is derived from an EMBL/GenBank/DDBJ whole genome shotgun (WGS) entry which is preliminary data.</text>
</comment>
<sequence length="758" mass="81885">MKNTKKFLSQILAAVLVFSLVSIPASAADGQQDATAVPIQYSLCVDGEGVSLWAYEIGGGVWFRLRDLAMALDGTGKKFDIVWIPENREVDLIEGSAYTPVGGELVKPGRAGSAAAQYTDCSIRSMSGWGNVLAYLVGGTHCVKLSDLASVLKFASSCDEENRTAQIDTTPETSVLPETGEALDNIALQSAGNSYSLGENGNVILYYKSSGTYAEAPLSLQPAGGEHGSGLSVEDAGFYLSEKKTAIAYGGSPYGTPVCVMTSEDMGKTWEKSEVIAQNVGVSKLYVGFNTENDGWLVICNFHGMGNEDHYIYQTADGGKTWTQIGNPNELYARVATGAGFSSHEIGFICYRYEFTMLKPTVCRTEDGGLTWEKIDLTLPAKFDSYYSAQALSPVFCGENGLLPVELQDNGNPVKKTVIYLTSGDYGKTWTYDEDYNLARVWAEARITGDGGPRWDIMSADMQAGFLKHQGTKNAKPGSFTIHLSGPQLDCFDISMTGGGAVVTYWYAGVYGSWYKGVERLAFGEEGGRKVVTDCKTETKFTDQKLYNEALPVITLGEDQILYAKNINGITQGFYRSEEKGEVGNEFYSYLSIGGVKYDLGYVGYDAGGGYQNVLFALTDIDSATPVYRQIKIYGLTAIETSYYTIRNNAPYLLYNMPGIGEQYDLDGDGSVETVANAGTPLFQEDFIYEWNVRAGTISLLPLTEALGCDIASYGADDNLIHTYTFLYDDTGGVSGPPAAGSSYRYAAGGLVEAGGDT</sequence>